<dbReference type="AlphaFoldDB" id="A0AAV6XT68"/>
<evidence type="ECO:0000256" key="1">
    <source>
        <dbReference type="SAM" id="MobiDB-lite"/>
    </source>
</evidence>
<evidence type="ECO:0000313" key="4">
    <source>
        <dbReference type="Proteomes" id="UP000826271"/>
    </source>
</evidence>
<dbReference type="InterPro" id="IPR039609">
    <property type="entry name" value="VQ_15/22"/>
</dbReference>
<proteinExistence type="predicted"/>
<evidence type="ECO:0000259" key="2">
    <source>
        <dbReference type="Pfam" id="PF05678"/>
    </source>
</evidence>
<dbReference type="InterPro" id="IPR008889">
    <property type="entry name" value="VQ"/>
</dbReference>
<dbReference type="PANTHER" id="PTHR33179:SF10">
    <property type="entry name" value="OS02G0753700 PROTEIN"/>
    <property type="match status" value="1"/>
</dbReference>
<feature type="region of interest" description="Disordered" evidence="1">
    <location>
        <begin position="302"/>
        <end position="325"/>
    </location>
</feature>
<evidence type="ECO:0000313" key="3">
    <source>
        <dbReference type="EMBL" id="KAG8383509.1"/>
    </source>
</evidence>
<dbReference type="Pfam" id="PF05678">
    <property type="entry name" value="VQ"/>
    <property type="match status" value="1"/>
</dbReference>
<keyword evidence="4" id="KW-1185">Reference proteome</keyword>
<accession>A0AAV6XT68</accession>
<feature type="compositionally biased region" description="Low complexity" evidence="1">
    <location>
        <begin position="22"/>
        <end position="32"/>
    </location>
</feature>
<feature type="region of interest" description="Disordered" evidence="1">
    <location>
        <begin position="97"/>
        <end position="136"/>
    </location>
</feature>
<feature type="compositionally biased region" description="Basic residues" evidence="1">
    <location>
        <begin position="123"/>
        <end position="132"/>
    </location>
</feature>
<dbReference type="PANTHER" id="PTHR33179">
    <property type="entry name" value="VQ MOTIF-CONTAINING PROTEIN"/>
    <property type="match status" value="1"/>
</dbReference>
<comment type="caution">
    <text evidence="3">The sequence shown here is derived from an EMBL/GenBank/DDBJ whole genome shotgun (WGS) entry which is preliminary data.</text>
</comment>
<feature type="domain" description="VQ" evidence="2">
    <location>
        <begin position="133"/>
        <end position="160"/>
    </location>
</feature>
<feature type="compositionally biased region" description="Basic and acidic residues" evidence="1">
    <location>
        <begin position="310"/>
        <end position="325"/>
    </location>
</feature>
<dbReference type="EMBL" id="WHWC01000004">
    <property type="protein sequence ID" value="KAG8383509.1"/>
    <property type="molecule type" value="Genomic_DNA"/>
</dbReference>
<feature type="compositionally biased region" description="Pro residues" evidence="1">
    <location>
        <begin position="42"/>
        <end position="54"/>
    </location>
</feature>
<feature type="compositionally biased region" description="Polar residues" evidence="1">
    <location>
        <begin position="102"/>
        <end position="120"/>
    </location>
</feature>
<organism evidence="3 4">
    <name type="scientific">Buddleja alternifolia</name>
    <dbReference type="NCBI Taxonomy" id="168488"/>
    <lineage>
        <taxon>Eukaryota</taxon>
        <taxon>Viridiplantae</taxon>
        <taxon>Streptophyta</taxon>
        <taxon>Embryophyta</taxon>
        <taxon>Tracheophyta</taxon>
        <taxon>Spermatophyta</taxon>
        <taxon>Magnoliopsida</taxon>
        <taxon>eudicotyledons</taxon>
        <taxon>Gunneridae</taxon>
        <taxon>Pentapetalae</taxon>
        <taxon>asterids</taxon>
        <taxon>lamiids</taxon>
        <taxon>Lamiales</taxon>
        <taxon>Scrophulariaceae</taxon>
        <taxon>Buddlejeae</taxon>
        <taxon>Buddleja</taxon>
    </lineage>
</organism>
<dbReference type="Proteomes" id="UP000826271">
    <property type="component" value="Unassembled WGS sequence"/>
</dbReference>
<name>A0AAV6XT68_9LAMI</name>
<feature type="compositionally biased region" description="Low complexity" evidence="1">
    <location>
        <begin position="1"/>
        <end position="14"/>
    </location>
</feature>
<sequence>MDSGNSGSLQSSSGGDDEYDSRAAAAADSISAFMNNPISNNQPPPQQPPPPPFFDPFSNYLNPNMAWPGNTLRSDPNPIPPFMPSFQTTASFGVDNNNNNNHPSVTTATTPHNQNQTTAAARNPKKRSRASRRAPTTVLTTDTNNFRAMVQEFTGIPAPPFNNSPFTRTRFDLFTGGIGSTTTNTLDAPPYLRRPFAQKVQSPLPFFTSTNSGNSNYHQLQIPQNSNVFNNIQNPILTSLLQTNPKFTYPSNSTIMASKSHNQNSFQIPTNEFSLSNDQDHASTSINGLQTLISSDHQIAMRSVPSDNDPVNRDENNHDNDDDRVNITMNGVQMNYSASSNFNGEKLTENITATKGEGMVESWICSSSE</sequence>
<reference evidence="3" key="1">
    <citation type="submission" date="2019-10" db="EMBL/GenBank/DDBJ databases">
        <authorList>
            <person name="Zhang R."/>
            <person name="Pan Y."/>
            <person name="Wang J."/>
            <person name="Ma R."/>
            <person name="Yu S."/>
        </authorList>
    </citation>
    <scope>NUCLEOTIDE SEQUENCE</scope>
    <source>
        <strain evidence="3">LA-IB0</strain>
        <tissue evidence="3">Leaf</tissue>
    </source>
</reference>
<feature type="region of interest" description="Disordered" evidence="1">
    <location>
        <begin position="1"/>
        <end position="60"/>
    </location>
</feature>
<gene>
    <name evidence="3" type="ORF">BUALT_Bualt04G0020800</name>
</gene>
<protein>
    <recommendedName>
        <fullName evidence="2">VQ domain-containing protein</fullName>
    </recommendedName>
</protein>